<comment type="function">
    <text evidence="8">Converts the free carboxyl group of a malonyl-thioester to its methyl ester by transfer of a methyl group from S-adenosyl-L-methionine (SAM). It allows to synthesize pimeloyl-ACP via the fatty acid synthetic pathway.</text>
</comment>
<dbReference type="AlphaFoldDB" id="A0A9P3T4R6"/>
<dbReference type="Proteomes" id="UP000867740">
    <property type="component" value="Unassembled WGS sequence"/>
</dbReference>
<evidence type="ECO:0000256" key="5">
    <source>
        <dbReference type="ARBA" id="ARBA00022679"/>
    </source>
</evidence>
<reference evidence="10" key="2">
    <citation type="submission" date="2020-10" db="EMBL/GenBank/DDBJ databases">
        <authorList>
            <consortium name="NCBI Pathogen Detection Project"/>
        </authorList>
    </citation>
    <scope>NUCLEOTIDE SEQUENCE</scope>
    <source>
        <strain evidence="10">CAVp300</strain>
    </source>
</reference>
<evidence type="ECO:0000313" key="11">
    <source>
        <dbReference type="Proteomes" id="UP000867740"/>
    </source>
</evidence>
<sequence>MTRVDKQAIADTFGRAARSYDQHNGLQQQSAELLLSRLHSAPVAQVLDAGCGPGLLSRYWREQGARVTALDISLPMLEEARRRQAAERYVQADIEAMPFTDAEFCLAWSNLAVQWCDDVRRALAELYRVVRPGGHIAFTTLVSGSLPELNQAWRAIDDQPHANRFLPAAQIHDALSGWRYQAGIEPVTLSFAGALEAMRSLKGTGATHLHAGRRQGLTRGGLQRLQLAWPQQQGTFPLTYQLFWGVITRD</sequence>
<reference evidence="10" key="1">
    <citation type="journal article" date="2018" name="Genome Biol.">
        <title>SKESA: strategic k-mer extension for scrupulous assemblies.</title>
        <authorList>
            <person name="Souvorov A."/>
            <person name="Agarwala R."/>
            <person name="Lipman D.J."/>
        </authorList>
    </citation>
    <scope>NUCLEOTIDE SEQUENCE</scope>
    <source>
        <strain evidence="10">CAVp300</strain>
    </source>
</reference>
<evidence type="ECO:0000256" key="2">
    <source>
        <dbReference type="ARBA" id="ARBA00004746"/>
    </source>
</evidence>
<dbReference type="InterPro" id="IPR029063">
    <property type="entry name" value="SAM-dependent_MTases_sf"/>
</dbReference>
<keyword evidence="4 8" id="KW-0489">Methyltransferase</keyword>
<dbReference type="Pfam" id="PF08241">
    <property type="entry name" value="Methyltransf_11"/>
    <property type="match status" value="1"/>
</dbReference>
<dbReference type="EMBL" id="DACSUM010000003">
    <property type="protein sequence ID" value="HAT3580189.1"/>
    <property type="molecule type" value="Genomic_DNA"/>
</dbReference>
<evidence type="ECO:0000259" key="9">
    <source>
        <dbReference type="Pfam" id="PF08241"/>
    </source>
</evidence>
<keyword evidence="7 8" id="KW-0093">Biotin biosynthesis</keyword>
<evidence type="ECO:0000256" key="3">
    <source>
        <dbReference type="ARBA" id="ARBA00012327"/>
    </source>
</evidence>
<dbReference type="InterPro" id="IPR013216">
    <property type="entry name" value="Methyltransf_11"/>
</dbReference>
<name>A0A9P3T4R6_KLUIN</name>
<dbReference type="Gene3D" id="3.40.50.150">
    <property type="entry name" value="Vaccinia Virus protein VP39"/>
    <property type="match status" value="1"/>
</dbReference>
<accession>A0A9P3T4R6</accession>
<evidence type="ECO:0000256" key="6">
    <source>
        <dbReference type="ARBA" id="ARBA00022691"/>
    </source>
</evidence>
<comment type="caution">
    <text evidence="10">The sequence shown here is derived from an EMBL/GenBank/DDBJ whole genome shotgun (WGS) entry which is preliminary data.</text>
</comment>
<dbReference type="HAMAP" id="MF_00835">
    <property type="entry name" value="BioC"/>
    <property type="match status" value="1"/>
</dbReference>
<protein>
    <recommendedName>
        <fullName evidence="3 8">Malonyl-[acyl-carrier protein] O-methyltransferase</fullName>
        <shortName evidence="8">Malonyl-ACP O-methyltransferase</shortName>
        <ecNumber evidence="3 8">2.1.1.197</ecNumber>
    </recommendedName>
    <alternativeName>
        <fullName evidence="8">Biotin synthesis protein BioC</fullName>
    </alternativeName>
</protein>
<dbReference type="GO" id="GO:0009102">
    <property type="term" value="P:biotin biosynthetic process"/>
    <property type="evidence" value="ECO:0007669"/>
    <property type="project" value="UniProtKB-UniRule"/>
</dbReference>
<dbReference type="SUPFAM" id="SSF53335">
    <property type="entry name" value="S-adenosyl-L-methionine-dependent methyltransferases"/>
    <property type="match status" value="1"/>
</dbReference>
<dbReference type="CDD" id="cd02440">
    <property type="entry name" value="AdoMet_MTases"/>
    <property type="match status" value="1"/>
</dbReference>
<dbReference type="GO" id="GO:0032259">
    <property type="term" value="P:methylation"/>
    <property type="evidence" value="ECO:0007669"/>
    <property type="project" value="UniProtKB-KW"/>
</dbReference>
<evidence type="ECO:0000256" key="1">
    <source>
        <dbReference type="ARBA" id="ARBA00000852"/>
    </source>
</evidence>
<comment type="catalytic activity">
    <reaction evidence="1 8">
        <text>malonyl-[ACP] + S-adenosyl-L-methionine = malonyl-[ACP] methyl ester + S-adenosyl-L-homocysteine</text>
        <dbReference type="Rhea" id="RHEA:17105"/>
        <dbReference type="Rhea" id="RHEA-COMP:9623"/>
        <dbReference type="Rhea" id="RHEA-COMP:9954"/>
        <dbReference type="ChEBI" id="CHEBI:57856"/>
        <dbReference type="ChEBI" id="CHEBI:59789"/>
        <dbReference type="ChEBI" id="CHEBI:78449"/>
        <dbReference type="ChEBI" id="CHEBI:78845"/>
        <dbReference type="EC" id="2.1.1.197"/>
    </reaction>
</comment>
<evidence type="ECO:0000313" key="10">
    <source>
        <dbReference type="EMBL" id="HAT3580189.1"/>
    </source>
</evidence>
<dbReference type="RefSeq" id="WP_047371200.1">
    <property type="nucleotide sequence ID" value="NZ_CABMNU010000005.1"/>
</dbReference>
<evidence type="ECO:0000256" key="4">
    <source>
        <dbReference type="ARBA" id="ARBA00022603"/>
    </source>
</evidence>
<dbReference type="InterPro" id="IPR011814">
    <property type="entry name" value="BioC"/>
</dbReference>
<dbReference type="GO" id="GO:0102130">
    <property type="term" value="F:malonyl-CoA methyltransferase activity"/>
    <property type="evidence" value="ECO:0007669"/>
    <property type="project" value="UniProtKB-EC"/>
</dbReference>
<gene>
    <name evidence="8 10" type="primary">bioC</name>
    <name evidence="10" type="ORF">I8531_000431</name>
</gene>
<dbReference type="NCBIfam" id="TIGR02072">
    <property type="entry name" value="BioC"/>
    <property type="match status" value="1"/>
</dbReference>
<dbReference type="GO" id="GO:0010340">
    <property type="term" value="F:carboxyl-O-methyltransferase activity"/>
    <property type="evidence" value="ECO:0007669"/>
    <property type="project" value="UniProtKB-UniRule"/>
</dbReference>
<keyword evidence="5 8" id="KW-0808">Transferase</keyword>
<keyword evidence="6 8" id="KW-0949">S-adenosyl-L-methionine</keyword>
<organism evidence="10 11">
    <name type="scientific">Kluyvera intermedia</name>
    <name type="common">Enterobacter intermedius</name>
    <dbReference type="NCBI Taxonomy" id="61648"/>
    <lineage>
        <taxon>Bacteria</taxon>
        <taxon>Pseudomonadati</taxon>
        <taxon>Pseudomonadota</taxon>
        <taxon>Gammaproteobacteria</taxon>
        <taxon>Enterobacterales</taxon>
        <taxon>Enterobacteriaceae</taxon>
        <taxon>Kluyvera</taxon>
    </lineage>
</organism>
<dbReference type="NCBIfam" id="NF007610">
    <property type="entry name" value="PRK10258.1"/>
    <property type="match status" value="1"/>
</dbReference>
<dbReference type="GO" id="GO:0008757">
    <property type="term" value="F:S-adenosylmethionine-dependent methyltransferase activity"/>
    <property type="evidence" value="ECO:0007669"/>
    <property type="project" value="InterPro"/>
</dbReference>
<dbReference type="EC" id="2.1.1.197" evidence="3 8"/>
<dbReference type="PANTHER" id="PTHR43591">
    <property type="entry name" value="METHYLTRANSFERASE"/>
    <property type="match status" value="1"/>
</dbReference>
<evidence type="ECO:0000256" key="7">
    <source>
        <dbReference type="ARBA" id="ARBA00022756"/>
    </source>
</evidence>
<comment type="similarity">
    <text evidence="8">Belongs to the methyltransferase superfamily.</text>
</comment>
<proteinExistence type="inferred from homology"/>
<comment type="pathway">
    <text evidence="2 8">Cofactor biosynthesis; biotin biosynthesis.</text>
</comment>
<feature type="domain" description="Methyltransferase type 11" evidence="9">
    <location>
        <begin position="47"/>
        <end position="138"/>
    </location>
</feature>
<evidence type="ECO:0000256" key="8">
    <source>
        <dbReference type="HAMAP-Rule" id="MF_00835"/>
    </source>
</evidence>